<dbReference type="STRING" id="1834516.BL253_28235"/>
<dbReference type="OrthoDB" id="3205255at2"/>
<feature type="chain" id="PRO_5038685544" evidence="4">
    <location>
        <begin position="25"/>
        <end position="456"/>
    </location>
</feature>
<dbReference type="EMBL" id="MOMC01000063">
    <property type="protein sequence ID" value="ONH25086.1"/>
    <property type="molecule type" value="Genomic_DNA"/>
</dbReference>
<dbReference type="PROSITE" id="PS51257">
    <property type="entry name" value="PROKAR_LIPOPROTEIN"/>
    <property type="match status" value="1"/>
</dbReference>
<dbReference type="Gene3D" id="3.40.50.2300">
    <property type="match status" value="2"/>
</dbReference>
<name>A0A1V2I5S3_9ACTN</name>
<gene>
    <name evidence="6" type="ORF">BL253_28235</name>
</gene>
<dbReference type="InterPro" id="IPR028082">
    <property type="entry name" value="Peripla_BP_I"/>
</dbReference>
<dbReference type="SUPFAM" id="SSF53822">
    <property type="entry name" value="Periplasmic binding protein-like I"/>
    <property type="match status" value="1"/>
</dbReference>
<dbReference type="Proteomes" id="UP000188929">
    <property type="component" value="Unassembled WGS sequence"/>
</dbReference>
<dbReference type="PANTHER" id="PTHR30483">
    <property type="entry name" value="LEUCINE-SPECIFIC-BINDING PROTEIN"/>
    <property type="match status" value="1"/>
</dbReference>
<dbReference type="AlphaFoldDB" id="A0A1V2I5S3"/>
<feature type="signal peptide" evidence="4">
    <location>
        <begin position="1"/>
        <end position="24"/>
    </location>
</feature>
<comment type="caution">
    <text evidence="6">The sequence shown here is derived from an EMBL/GenBank/DDBJ whole genome shotgun (WGS) entry which is preliminary data.</text>
</comment>
<keyword evidence="2 4" id="KW-0732">Signal</keyword>
<dbReference type="Pfam" id="PF13458">
    <property type="entry name" value="Peripla_BP_6"/>
    <property type="match status" value="1"/>
</dbReference>
<proteinExistence type="inferred from homology"/>
<accession>A0A1V2I5S3</accession>
<feature type="region of interest" description="Disordered" evidence="3">
    <location>
        <begin position="27"/>
        <end position="61"/>
    </location>
</feature>
<evidence type="ECO:0000313" key="7">
    <source>
        <dbReference type="Proteomes" id="UP000188929"/>
    </source>
</evidence>
<sequence>MRNTRRLAPTIAIAALLFAAAACGGGDDGDGDSGAKPTASAQAVSPDAFKPGPDSGWKNNGVSVDAAKLDCTAPGGQPARGVTDTEIKVGGLISQSSTSGPVNTGMDVGAKVRFSRANDEGGVNGRKVTYIGTRDDGSDAARTLTQAESLAADGVFAAVPAVVRTGNFLDSFCKSGTPYFGWGVAAPYCDSAIGFGVTGCLVAEADSPALTTTWAMAASGILGGSAGKSVAFVGVDIDSAKNGINLAAKGVKEAGFSVPYSKNPVPASGLTDPTALVGDLMRSDKGAPPDLIVTIVDFAPALKLIDALRAAGYQGKILTPLGYDPRLAGLKDLDGTYTLIQWAPAESGSAADDQLKADFARYAPDQAIGLTAMAGYWTADFFVDALKKTGRDLTLANLLKTLNGGGYSYHVPGAVGETQWPVNHSTSAPCASVVQLTGGKYEQTVKLACTPLFPNN</sequence>
<feature type="domain" description="Leucine-binding protein" evidence="5">
    <location>
        <begin position="86"/>
        <end position="439"/>
    </location>
</feature>
<dbReference type="RefSeq" id="WP_076820430.1">
    <property type="nucleotide sequence ID" value="NZ_MOMC01000063.1"/>
</dbReference>
<evidence type="ECO:0000313" key="6">
    <source>
        <dbReference type="EMBL" id="ONH25086.1"/>
    </source>
</evidence>
<evidence type="ECO:0000256" key="2">
    <source>
        <dbReference type="ARBA" id="ARBA00022729"/>
    </source>
</evidence>
<dbReference type="InterPro" id="IPR028081">
    <property type="entry name" value="Leu-bd"/>
</dbReference>
<evidence type="ECO:0000259" key="5">
    <source>
        <dbReference type="Pfam" id="PF13458"/>
    </source>
</evidence>
<protein>
    <submittedName>
        <fullName evidence="6">Branched-chain amino acid ABC transporter substrate-binding protein</fullName>
    </submittedName>
</protein>
<reference evidence="7" key="1">
    <citation type="submission" date="2016-10" db="EMBL/GenBank/DDBJ databases">
        <title>Frankia sp. NRRL B-16386 Genome sequencing.</title>
        <authorList>
            <person name="Ghodhbane-Gtari F."/>
            <person name="Swanson E."/>
            <person name="Gueddou A."/>
            <person name="Hezbri K."/>
            <person name="Ktari K."/>
            <person name="Nouioui I."/>
            <person name="Morris K."/>
            <person name="Simpson S."/>
            <person name="Abebe-Akele F."/>
            <person name="Thomas K."/>
            <person name="Gtari M."/>
            <person name="Tisa L.S."/>
        </authorList>
    </citation>
    <scope>NUCLEOTIDE SEQUENCE [LARGE SCALE GENOMIC DNA]</scope>
    <source>
        <strain evidence="7">NRRL B-16386</strain>
    </source>
</reference>
<evidence type="ECO:0000256" key="3">
    <source>
        <dbReference type="SAM" id="MobiDB-lite"/>
    </source>
</evidence>
<organism evidence="6 7">
    <name type="scientific">Pseudofrankia asymbiotica</name>
    <dbReference type="NCBI Taxonomy" id="1834516"/>
    <lineage>
        <taxon>Bacteria</taxon>
        <taxon>Bacillati</taxon>
        <taxon>Actinomycetota</taxon>
        <taxon>Actinomycetes</taxon>
        <taxon>Frankiales</taxon>
        <taxon>Frankiaceae</taxon>
        <taxon>Pseudofrankia</taxon>
    </lineage>
</organism>
<dbReference type="InterPro" id="IPR051010">
    <property type="entry name" value="BCAA_transport"/>
</dbReference>
<comment type="similarity">
    <text evidence="1">Belongs to the leucine-binding protein family.</text>
</comment>
<keyword evidence="7" id="KW-1185">Reference proteome</keyword>
<evidence type="ECO:0000256" key="1">
    <source>
        <dbReference type="ARBA" id="ARBA00010062"/>
    </source>
</evidence>
<evidence type="ECO:0000256" key="4">
    <source>
        <dbReference type="SAM" id="SignalP"/>
    </source>
</evidence>